<evidence type="ECO:0000313" key="2">
    <source>
        <dbReference type="Proteomes" id="UP001172159"/>
    </source>
</evidence>
<dbReference type="AlphaFoldDB" id="A0AA40EZE7"/>
<gene>
    <name evidence="1" type="ORF">B0T21DRAFT_343856</name>
</gene>
<proteinExistence type="predicted"/>
<dbReference type="Proteomes" id="UP001172159">
    <property type="component" value="Unassembled WGS sequence"/>
</dbReference>
<reference evidence="1" key="1">
    <citation type="submission" date="2023-06" db="EMBL/GenBank/DDBJ databases">
        <title>Genome-scale phylogeny and comparative genomics of the fungal order Sordariales.</title>
        <authorList>
            <consortium name="Lawrence Berkeley National Laboratory"/>
            <person name="Hensen N."/>
            <person name="Bonometti L."/>
            <person name="Westerberg I."/>
            <person name="Brannstrom I.O."/>
            <person name="Guillou S."/>
            <person name="Cros-Aarteil S."/>
            <person name="Calhoun S."/>
            <person name="Haridas S."/>
            <person name="Kuo A."/>
            <person name="Mondo S."/>
            <person name="Pangilinan J."/>
            <person name="Riley R."/>
            <person name="Labutti K."/>
            <person name="Andreopoulos B."/>
            <person name="Lipzen A."/>
            <person name="Chen C."/>
            <person name="Yanf M."/>
            <person name="Daum C."/>
            <person name="Ng V."/>
            <person name="Clum A."/>
            <person name="Steindorff A."/>
            <person name="Ohm R."/>
            <person name="Martin F."/>
            <person name="Silar P."/>
            <person name="Natvig D."/>
            <person name="Lalanne C."/>
            <person name="Gautier V."/>
            <person name="Ament-Velasquez S.L."/>
            <person name="Kruys A."/>
            <person name="Hutchinson M.I."/>
            <person name="Powell A.J."/>
            <person name="Barry K."/>
            <person name="Miller A.N."/>
            <person name="Grigoriev I.V."/>
            <person name="Debuchy R."/>
            <person name="Gladieux P."/>
            <person name="Thoren M.H."/>
            <person name="Johannesson H."/>
        </authorList>
    </citation>
    <scope>NUCLEOTIDE SEQUENCE</scope>
    <source>
        <strain evidence="1">CBS 540.89</strain>
    </source>
</reference>
<comment type="caution">
    <text evidence="1">The sequence shown here is derived from an EMBL/GenBank/DDBJ whole genome shotgun (WGS) entry which is preliminary data.</text>
</comment>
<name>A0AA40EZE7_9PEZI</name>
<protein>
    <submittedName>
        <fullName evidence="1">Uncharacterized protein</fullName>
    </submittedName>
</protein>
<keyword evidence="2" id="KW-1185">Reference proteome</keyword>
<accession>A0AA40EZE7</accession>
<dbReference type="EMBL" id="JAUKTV010000001">
    <property type="protein sequence ID" value="KAK0748164.1"/>
    <property type="molecule type" value="Genomic_DNA"/>
</dbReference>
<organism evidence="1 2">
    <name type="scientific">Apiosordaria backusii</name>
    <dbReference type="NCBI Taxonomy" id="314023"/>
    <lineage>
        <taxon>Eukaryota</taxon>
        <taxon>Fungi</taxon>
        <taxon>Dikarya</taxon>
        <taxon>Ascomycota</taxon>
        <taxon>Pezizomycotina</taxon>
        <taxon>Sordariomycetes</taxon>
        <taxon>Sordariomycetidae</taxon>
        <taxon>Sordariales</taxon>
        <taxon>Lasiosphaeriaceae</taxon>
        <taxon>Apiosordaria</taxon>
    </lineage>
</organism>
<sequence>MCFGMEGQRSPPVSFRLVLAEEDTNLVCNVPLGDSFELIEMLRRTGESWRYIEGMYIRYFERQCARPKTQQQKPAWPPTFGTVSHVDTTIMHELAISNAHQLQPGSKVGIQRASSPVRQHDAGPAVSLAAQHSVYGSLGAGGQSHIVTRWCWPKLQLSSRCNPWQLSSINIQQRQVLSSILMPLGRVSFLMTDASGAVNTPHRPFITTWRRAHHATNCRACACVERVGSQLSCLQAHVSGGCLRNRRRTPRTCQNPTDSYSQPGHLDIGAPHLDILVQAAREERSALDPQKSNVSGPLFSKNSTGCNYIVCW</sequence>
<evidence type="ECO:0000313" key="1">
    <source>
        <dbReference type="EMBL" id="KAK0748164.1"/>
    </source>
</evidence>